<proteinExistence type="predicted"/>
<dbReference type="EMBL" id="JHEG02000054">
    <property type="protein sequence ID" value="KIE09722.1"/>
    <property type="molecule type" value="Genomic_DNA"/>
</dbReference>
<evidence type="ECO:0000313" key="2">
    <source>
        <dbReference type="EMBL" id="KIE09722.1"/>
    </source>
</evidence>
<accession>A0A0C1N4Z9</accession>
<dbReference type="EMBL" id="JHEG04000001">
    <property type="protein sequence ID" value="KAF3884545.1"/>
    <property type="molecule type" value="Genomic_DNA"/>
</dbReference>
<dbReference type="Proteomes" id="UP000029738">
    <property type="component" value="Unassembled WGS sequence"/>
</dbReference>
<dbReference type="OrthoDB" id="5180054at2"/>
<dbReference type="STRING" id="1479485.DA73_0225725"/>
<keyword evidence="3" id="KW-1185">Reference proteome</keyword>
<evidence type="ECO:0000313" key="3">
    <source>
        <dbReference type="Proteomes" id="UP000029738"/>
    </source>
</evidence>
<comment type="caution">
    <text evidence="2">The sequence shown here is derived from an EMBL/GenBank/DDBJ whole genome shotgun (WGS) entry which is preliminary data.</text>
</comment>
<name>A0A0C1N4Z9_9CYAN</name>
<dbReference type="SUPFAM" id="SSF56112">
    <property type="entry name" value="Protein kinase-like (PK-like)"/>
    <property type="match status" value="1"/>
</dbReference>
<dbReference type="AlphaFoldDB" id="A0A0C1N4Z9"/>
<reference evidence="2" key="1">
    <citation type="journal article" date="2015" name="Genome Announc.">
        <title>Draft Genome Sequence of Tolypothrix boutellei Strain VB521301.</title>
        <authorList>
            <person name="Chandrababunaidu M.M."/>
            <person name="Singh D."/>
            <person name="Sen D."/>
            <person name="Bhan S."/>
            <person name="Das S."/>
            <person name="Gupta A."/>
            <person name="Adhikary S.P."/>
            <person name="Tripathy S."/>
        </authorList>
    </citation>
    <scope>NUCLEOTIDE SEQUENCE</scope>
    <source>
        <strain evidence="2">VB521301</strain>
    </source>
</reference>
<dbReference type="RefSeq" id="WP_038076396.1">
    <property type="nucleotide sequence ID" value="NZ_JHEG04000001.1"/>
</dbReference>
<evidence type="ECO:0008006" key="4">
    <source>
        <dbReference type="Google" id="ProtNLM"/>
    </source>
</evidence>
<dbReference type="InterPro" id="IPR011009">
    <property type="entry name" value="Kinase-like_dom_sf"/>
</dbReference>
<evidence type="ECO:0000313" key="1">
    <source>
        <dbReference type="EMBL" id="KAF3884545.1"/>
    </source>
</evidence>
<sequence length="408" mass="46282">MSDKDLQYIQSLQFSDVKAANALMQEFLNAILPFKIIEVTIRPLAVSLNSLNGFLLTDDGRKLFFKTHVEPKSIINEYYNSTILAEAGYPVIQPIFSSNEWGKQLLIYEYVEYPSLFDTIRKLELDNQQNADFIVSLQQKSDDNLWKIYLETLQILTAEQHEKAPIHQLFSHRLTGGRFATFYENTDIILPGHTIHFSSLAKMKWIVNGVEFKETLGSLVEQAIEVLDPSKSETPSIVGHGDAHNGNVFVDRDNSALIYFDPAFAGRHSPFLDLTKPLFHNVFATWMYFPHEVAKTLSIGLEIKDDTIIVNHNFAPTEVKLALLHSKIQRVLAPLIKELKSREWLNPHWKQYLKLALFCCPFLTMNLSDTQKFPPEITLLGLALAVEMGSDVRGATKSLIDSELDAVG</sequence>
<gene>
    <name evidence="2" type="ORF">DA73_0225725</name>
    <name evidence="1" type="ORF">DA73_0400002955</name>
</gene>
<organism evidence="2">
    <name type="scientific">Tolypothrix bouteillei VB521301</name>
    <dbReference type="NCBI Taxonomy" id="1479485"/>
    <lineage>
        <taxon>Bacteria</taxon>
        <taxon>Bacillati</taxon>
        <taxon>Cyanobacteriota</taxon>
        <taxon>Cyanophyceae</taxon>
        <taxon>Nostocales</taxon>
        <taxon>Tolypothrichaceae</taxon>
        <taxon>Tolypothrix</taxon>
    </lineage>
</organism>
<reference evidence="1" key="2">
    <citation type="submission" date="2019-11" db="EMBL/GenBank/DDBJ databases">
        <title>Improved Assembly of Tolypothrix boutellei genome.</title>
        <authorList>
            <person name="Sarangi A.N."/>
            <person name="Mukherjee M."/>
            <person name="Ghosh S."/>
            <person name="Singh D."/>
            <person name="Das A."/>
            <person name="Kant S."/>
            <person name="Prusty A."/>
            <person name="Tripathy S."/>
        </authorList>
    </citation>
    <scope>NUCLEOTIDE SEQUENCE</scope>
    <source>
        <strain evidence="1">VB521301</strain>
    </source>
</reference>
<protein>
    <recommendedName>
        <fullName evidence="4">Aminoglycoside phosphotransferase domain-containing protein</fullName>
    </recommendedName>
</protein>